<keyword evidence="7" id="KW-1185">Reference proteome</keyword>
<dbReference type="InterPro" id="IPR000847">
    <property type="entry name" value="LysR_HTH_N"/>
</dbReference>
<feature type="domain" description="HTH lysR-type" evidence="5">
    <location>
        <begin position="14"/>
        <end position="71"/>
    </location>
</feature>
<comment type="similarity">
    <text evidence="1">Belongs to the LysR transcriptional regulatory family.</text>
</comment>
<dbReference type="PANTHER" id="PTHR30537">
    <property type="entry name" value="HTH-TYPE TRANSCRIPTIONAL REGULATOR"/>
    <property type="match status" value="1"/>
</dbReference>
<dbReference type="EMBL" id="JAALDL010000003">
    <property type="protein sequence ID" value="NGN97192.1"/>
    <property type="molecule type" value="Genomic_DNA"/>
</dbReference>
<organism evidence="6 7">
    <name type="scientific">Grimontia sedimenti</name>
    <dbReference type="NCBI Taxonomy" id="2711294"/>
    <lineage>
        <taxon>Bacteria</taxon>
        <taxon>Pseudomonadati</taxon>
        <taxon>Pseudomonadota</taxon>
        <taxon>Gammaproteobacteria</taxon>
        <taxon>Vibrionales</taxon>
        <taxon>Vibrionaceae</taxon>
        <taxon>Grimontia</taxon>
    </lineage>
</organism>
<gene>
    <name evidence="6" type="ORF">G5S52_05825</name>
</gene>
<dbReference type="AlphaFoldDB" id="A0A6M1RCM7"/>
<proteinExistence type="inferred from homology"/>
<dbReference type="InterPro" id="IPR058163">
    <property type="entry name" value="LysR-type_TF_proteobact-type"/>
</dbReference>
<dbReference type="InterPro" id="IPR036390">
    <property type="entry name" value="WH_DNA-bd_sf"/>
</dbReference>
<reference evidence="6 7" key="1">
    <citation type="submission" date="2020-02" db="EMBL/GenBank/DDBJ databases">
        <title>The draft genome of Grimontia sedimenta sp. nov., isolated from benthic sediments near coral reefs south of Kuwait.</title>
        <authorList>
            <person name="Mahmoud H.M."/>
            <person name="Jose L."/>
            <person name="Eapen S."/>
        </authorList>
    </citation>
    <scope>NUCLEOTIDE SEQUENCE [LARGE SCALE GENOMIC DNA]</scope>
    <source>
        <strain evidence="6 7">S25</strain>
    </source>
</reference>
<evidence type="ECO:0000256" key="1">
    <source>
        <dbReference type="ARBA" id="ARBA00009437"/>
    </source>
</evidence>
<keyword evidence="4" id="KW-0804">Transcription</keyword>
<dbReference type="Pfam" id="PF00126">
    <property type="entry name" value="HTH_1"/>
    <property type="match status" value="1"/>
</dbReference>
<evidence type="ECO:0000256" key="4">
    <source>
        <dbReference type="ARBA" id="ARBA00023163"/>
    </source>
</evidence>
<dbReference type="PROSITE" id="PS50931">
    <property type="entry name" value="HTH_LYSR"/>
    <property type="match status" value="1"/>
</dbReference>
<accession>A0A6M1RCM7</accession>
<dbReference type="InterPro" id="IPR036388">
    <property type="entry name" value="WH-like_DNA-bd_sf"/>
</dbReference>
<evidence type="ECO:0000313" key="6">
    <source>
        <dbReference type="EMBL" id="NGN97192.1"/>
    </source>
</evidence>
<evidence type="ECO:0000256" key="2">
    <source>
        <dbReference type="ARBA" id="ARBA00023015"/>
    </source>
</evidence>
<evidence type="ECO:0000259" key="5">
    <source>
        <dbReference type="PROSITE" id="PS50931"/>
    </source>
</evidence>
<keyword evidence="3" id="KW-0238">DNA-binding</keyword>
<dbReference type="Pfam" id="PF03466">
    <property type="entry name" value="LysR_substrate"/>
    <property type="match status" value="1"/>
</dbReference>
<dbReference type="GO" id="GO:0043565">
    <property type="term" value="F:sequence-specific DNA binding"/>
    <property type="evidence" value="ECO:0007669"/>
    <property type="project" value="TreeGrafter"/>
</dbReference>
<dbReference type="SUPFAM" id="SSF46785">
    <property type="entry name" value="Winged helix' DNA-binding domain"/>
    <property type="match status" value="1"/>
</dbReference>
<keyword evidence="2" id="KW-0805">Transcription regulation</keyword>
<dbReference type="Gene3D" id="1.10.10.10">
    <property type="entry name" value="Winged helix-like DNA-binding domain superfamily/Winged helix DNA-binding domain"/>
    <property type="match status" value="1"/>
</dbReference>
<dbReference type="Proteomes" id="UP000473008">
    <property type="component" value="Unassembled WGS sequence"/>
</dbReference>
<name>A0A6M1RCM7_9GAMM</name>
<dbReference type="GO" id="GO:0006351">
    <property type="term" value="P:DNA-templated transcription"/>
    <property type="evidence" value="ECO:0007669"/>
    <property type="project" value="TreeGrafter"/>
</dbReference>
<dbReference type="SUPFAM" id="SSF53850">
    <property type="entry name" value="Periplasmic binding protein-like II"/>
    <property type="match status" value="1"/>
</dbReference>
<dbReference type="GO" id="GO:0003700">
    <property type="term" value="F:DNA-binding transcription factor activity"/>
    <property type="evidence" value="ECO:0007669"/>
    <property type="project" value="InterPro"/>
</dbReference>
<dbReference type="Gene3D" id="3.40.190.290">
    <property type="match status" value="1"/>
</dbReference>
<evidence type="ECO:0000256" key="3">
    <source>
        <dbReference type="ARBA" id="ARBA00023125"/>
    </source>
</evidence>
<dbReference type="PANTHER" id="PTHR30537:SF3">
    <property type="entry name" value="TRANSCRIPTIONAL REGULATORY PROTEIN"/>
    <property type="match status" value="1"/>
</dbReference>
<comment type="caution">
    <text evidence="6">The sequence shown here is derived from an EMBL/GenBank/DDBJ whole genome shotgun (WGS) entry which is preliminary data.</text>
</comment>
<evidence type="ECO:0000313" key="7">
    <source>
        <dbReference type="Proteomes" id="UP000473008"/>
    </source>
</evidence>
<protein>
    <submittedName>
        <fullName evidence="6">LysR family transcriptional regulator</fullName>
    </submittedName>
</protein>
<dbReference type="InterPro" id="IPR005119">
    <property type="entry name" value="LysR_subst-bd"/>
</dbReference>
<sequence>MEVSAMQNCKNADPLWNDLKIYNAVVCEGSLSGASRRLSISHSTVCRRISRLEDIVGVPLIRRRSNGIAFTKNGEQLGGFVREMDERANDIMFWIKQKKDDLAGVLSLSCCDIALQSLSRIVGDLSVSNPGIQFDIKVSAMNADLRLASTDLAIRATTSPDESLVGVKLSHFQFQLAKCAGVNSPSHANWICLNDAFSHLPAERWLGEQKSESQSQIKVDSYMSAAELIRTGTGIGLLPDFVVENDPYLEAIDVEETLPTWDLWLVYHRSQINNGLVKAFTNHLKSHWCENQSIPLPPEVSSTDLSWQK</sequence>